<dbReference type="Pfam" id="PF07883">
    <property type="entry name" value="Cupin_2"/>
    <property type="match status" value="1"/>
</dbReference>
<dbReference type="InterPro" id="IPR011051">
    <property type="entry name" value="RmlC_Cupin_sf"/>
</dbReference>
<feature type="domain" description="Cupin type-2" evidence="1">
    <location>
        <begin position="112"/>
        <end position="179"/>
    </location>
</feature>
<accession>A0A1T4YC68</accession>
<dbReference type="AlphaFoldDB" id="A0A1T4YC68"/>
<sequence length="200" mass="21145">MLEIFSDPGDTKVTTLCSNKRNSTMLSERLTMKASRPRPLDYVRVTALLFAMTFAVSACSSTAGAPSSTAIESPTESHAPVEAVDLAAGEQDAPVEVSVSGDDGVGVTFREITLAPGASTGVHCHYGQLVAVVSQGSLTHYADIYPSGVHVYETGDSIIEGAGYRHEGRNEGNENVVLWVTYIIPEGKPLAETDLSHCDA</sequence>
<evidence type="ECO:0000259" key="1">
    <source>
        <dbReference type="Pfam" id="PF07883"/>
    </source>
</evidence>
<dbReference type="InterPro" id="IPR013096">
    <property type="entry name" value="Cupin_2"/>
</dbReference>
<dbReference type="Gene3D" id="2.60.120.10">
    <property type="entry name" value="Jelly Rolls"/>
    <property type="match status" value="1"/>
</dbReference>
<organism evidence="2 3">
    <name type="scientific">Agreia bicolorata</name>
    <dbReference type="NCBI Taxonomy" id="110935"/>
    <lineage>
        <taxon>Bacteria</taxon>
        <taxon>Bacillati</taxon>
        <taxon>Actinomycetota</taxon>
        <taxon>Actinomycetes</taxon>
        <taxon>Micrococcales</taxon>
        <taxon>Microbacteriaceae</taxon>
        <taxon>Agreia</taxon>
    </lineage>
</organism>
<reference evidence="3" key="1">
    <citation type="submission" date="2017-02" db="EMBL/GenBank/DDBJ databases">
        <authorList>
            <person name="Varghese N."/>
            <person name="Submissions S."/>
        </authorList>
    </citation>
    <scope>NUCLEOTIDE SEQUENCE [LARGE SCALE GENOMIC DNA]</scope>
    <source>
        <strain evidence="3">VKM Ac-2052</strain>
    </source>
</reference>
<dbReference type="Proteomes" id="UP000189735">
    <property type="component" value="Unassembled WGS sequence"/>
</dbReference>
<name>A0A1T4YC68_9MICO</name>
<dbReference type="InterPro" id="IPR014710">
    <property type="entry name" value="RmlC-like_jellyroll"/>
</dbReference>
<dbReference type="SUPFAM" id="SSF51182">
    <property type="entry name" value="RmlC-like cupins"/>
    <property type="match status" value="1"/>
</dbReference>
<dbReference type="EMBL" id="FUYG01000007">
    <property type="protein sequence ID" value="SKA99427.1"/>
    <property type="molecule type" value="Genomic_DNA"/>
</dbReference>
<proteinExistence type="predicted"/>
<gene>
    <name evidence="2" type="ORF">SAMN06295879_2799</name>
</gene>
<protein>
    <submittedName>
        <fullName evidence="2">Cupin domain-containing protein</fullName>
    </submittedName>
</protein>
<evidence type="ECO:0000313" key="3">
    <source>
        <dbReference type="Proteomes" id="UP000189735"/>
    </source>
</evidence>
<evidence type="ECO:0000313" key="2">
    <source>
        <dbReference type="EMBL" id="SKA99427.1"/>
    </source>
</evidence>